<evidence type="ECO:0000313" key="7">
    <source>
        <dbReference type="EMBL" id="KNC27036.1"/>
    </source>
</evidence>
<accession>A0A0L0C465</accession>
<dbReference type="STRING" id="7375.A0A0L0C465"/>
<comment type="caution">
    <text evidence="7">The sequence shown here is derived from an EMBL/GenBank/DDBJ whole genome shotgun (WGS) entry which is preliminary data.</text>
</comment>
<proteinExistence type="inferred from homology"/>
<protein>
    <recommendedName>
        <fullName evidence="9">FUN14 domain-containing protein 1</fullName>
    </recommendedName>
</protein>
<dbReference type="Pfam" id="PF04930">
    <property type="entry name" value="FUN14"/>
    <property type="match status" value="1"/>
</dbReference>
<dbReference type="PANTHER" id="PTHR21346:SF0">
    <property type="entry name" value="RE45833P"/>
    <property type="match status" value="1"/>
</dbReference>
<evidence type="ECO:0000256" key="2">
    <source>
        <dbReference type="ARBA" id="ARBA00009160"/>
    </source>
</evidence>
<keyword evidence="5 6" id="KW-0472">Membrane</keyword>
<comment type="similarity">
    <text evidence="2">Belongs to the FUN14 family.</text>
</comment>
<comment type="subcellular location">
    <subcellularLocation>
        <location evidence="1">Mitochondrion outer membrane</location>
        <topology evidence="1">Multi-pass membrane protein</topology>
    </subcellularLocation>
</comment>
<evidence type="ECO:0000313" key="8">
    <source>
        <dbReference type="Proteomes" id="UP000037069"/>
    </source>
</evidence>
<evidence type="ECO:0000256" key="5">
    <source>
        <dbReference type="ARBA" id="ARBA00023136"/>
    </source>
</evidence>
<dbReference type="OrthoDB" id="163794at2759"/>
<feature type="transmembrane region" description="Helical" evidence="6">
    <location>
        <begin position="29"/>
        <end position="53"/>
    </location>
</feature>
<dbReference type="PANTHER" id="PTHR21346">
    <property type="entry name" value="FUN14 DOMAIN CONTAINING"/>
    <property type="match status" value="1"/>
</dbReference>
<evidence type="ECO:0000256" key="3">
    <source>
        <dbReference type="ARBA" id="ARBA00022692"/>
    </source>
</evidence>
<dbReference type="EMBL" id="JRES01000940">
    <property type="protein sequence ID" value="KNC27036.1"/>
    <property type="molecule type" value="Genomic_DNA"/>
</dbReference>
<evidence type="ECO:0008006" key="9">
    <source>
        <dbReference type="Google" id="ProtNLM"/>
    </source>
</evidence>
<evidence type="ECO:0000256" key="6">
    <source>
        <dbReference type="SAM" id="Phobius"/>
    </source>
</evidence>
<sequence>MEENVANIFNLISSLSPYYQIGVGATSGWLTGFILMKIGKFAAILLGSAIILIKIAENERFIDIDWLKVKQNVENFSIKSPNNLTLGNTEGNVENFADPIEIF</sequence>
<evidence type="ECO:0000256" key="1">
    <source>
        <dbReference type="ARBA" id="ARBA00004374"/>
    </source>
</evidence>
<keyword evidence="3 6" id="KW-0812">Transmembrane</keyword>
<keyword evidence="4 6" id="KW-1133">Transmembrane helix</keyword>
<name>A0A0L0C465_LUCCU</name>
<dbReference type="Proteomes" id="UP000037069">
    <property type="component" value="Unassembled WGS sequence"/>
</dbReference>
<dbReference type="GO" id="GO:0005741">
    <property type="term" value="C:mitochondrial outer membrane"/>
    <property type="evidence" value="ECO:0007669"/>
    <property type="project" value="UniProtKB-SubCell"/>
</dbReference>
<reference evidence="7 8" key="1">
    <citation type="journal article" date="2015" name="Nat. Commun.">
        <title>Lucilia cuprina genome unlocks parasitic fly biology to underpin future interventions.</title>
        <authorList>
            <person name="Anstead C.A."/>
            <person name="Korhonen P.K."/>
            <person name="Young N.D."/>
            <person name="Hall R.S."/>
            <person name="Jex A.R."/>
            <person name="Murali S.C."/>
            <person name="Hughes D.S."/>
            <person name="Lee S.F."/>
            <person name="Perry T."/>
            <person name="Stroehlein A.J."/>
            <person name="Ansell B.R."/>
            <person name="Breugelmans B."/>
            <person name="Hofmann A."/>
            <person name="Qu J."/>
            <person name="Dugan S."/>
            <person name="Lee S.L."/>
            <person name="Chao H."/>
            <person name="Dinh H."/>
            <person name="Han Y."/>
            <person name="Doddapaneni H.V."/>
            <person name="Worley K.C."/>
            <person name="Muzny D.M."/>
            <person name="Ioannidis P."/>
            <person name="Waterhouse R.M."/>
            <person name="Zdobnov E.M."/>
            <person name="James P.J."/>
            <person name="Bagnall N.H."/>
            <person name="Kotze A.C."/>
            <person name="Gibbs R.A."/>
            <person name="Richards S."/>
            <person name="Batterham P."/>
            <person name="Gasser R.B."/>
        </authorList>
    </citation>
    <scope>NUCLEOTIDE SEQUENCE [LARGE SCALE GENOMIC DNA]</scope>
    <source>
        <strain evidence="7 8">LS</strain>
        <tissue evidence="7">Full body</tissue>
    </source>
</reference>
<dbReference type="InterPro" id="IPR007014">
    <property type="entry name" value="FUN14"/>
</dbReference>
<keyword evidence="8" id="KW-1185">Reference proteome</keyword>
<dbReference type="AlphaFoldDB" id="A0A0L0C465"/>
<evidence type="ECO:0000256" key="4">
    <source>
        <dbReference type="ARBA" id="ARBA00022989"/>
    </source>
</evidence>
<organism evidence="7 8">
    <name type="scientific">Lucilia cuprina</name>
    <name type="common">Green bottle fly</name>
    <name type="synonym">Australian sheep blowfly</name>
    <dbReference type="NCBI Taxonomy" id="7375"/>
    <lineage>
        <taxon>Eukaryota</taxon>
        <taxon>Metazoa</taxon>
        <taxon>Ecdysozoa</taxon>
        <taxon>Arthropoda</taxon>
        <taxon>Hexapoda</taxon>
        <taxon>Insecta</taxon>
        <taxon>Pterygota</taxon>
        <taxon>Neoptera</taxon>
        <taxon>Endopterygota</taxon>
        <taxon>Diptera</taxon>
        <taxon>Brachycera</taxon>
        <taxon>Muscomorpha</taxon>
        <taxon>Oestroidea</taxon>
        <taxon>Calliphoridae</taxon>
        <taxon>Luciliinae</taxon>
        <taxon>Lucilia</taxon>
    </lineage>
</organism>
<dbReference type="GO" id="GO:0000422">
    <property type="term" value="P:autophagy of mitochondrion"/>
    <property type="evidence" value="ECO:0007669"/>
    <property type="project" value="TreeGrafter"/>
</dbReference>
<gene>
    <name evidence="7" type="ORF">FF38_02336</name>
</gene>